<evidence type="ECO:0000256" key="7">
    <source>
        <dbReference type="SAM" id="SignalP"/>
    </source>
</evidence>
<reference evidence="8" key="1">
    <citation type="submission" date="2021-09" db="EMBL/GenBank/DDBJ databases">
        <title>Genome of Aequorivita sp. strain F64183.</title>
        <authorList>
            <person name="Wang Y."/>
        </authorList>
    </citation>
    <scope>NUCLEOTIDE SEQUENCE</scope>
    <source>
        <strain evidence="8">F64183</strain>
    </source>
</reference>
<dbReference type="InterPro" id="IPR008947">
    <property type="entry name" value="PLipase_C/P1_nuclease_dom_sf"/>
</dbReference>
<keyword evidence="1" id="KW-0540">Nuclease</keyword>
<protein>
    <submittedName>
        <fullName evidence="8">S1/P1 nuclease</fullName>
    </submittedName>
</protein>
<dbReference type="GO" id="GO:0016788">
    <property type="term" value="F:hydrolase activity, acting on ester bonds"/>
    <property type="evidence" value="ECO:0007669"/>
    <property type="project" value="InterPro"/>
</dbReference>
<dbReference type="EMBL" id="JAIRBB010000011">
    <property type="protein sequence ID" value="MCG2431787.1"/>
    <property type="molecule type" value="Genomic_DNA"/>
</dbReference>
<name>A0A9X1U728_9FLAO</name>
<gene>
    <name evidence="8" type="ORF">K8344_11700</name>
</gene>
<keyword evidence="5" id="KW-1015">Disulfide bond</keyword>
<keyword evidence="9" id="KW-1185">Reference proteome</keyword>
<evidence type="ECO:0000256" key="6">
    <source>
        <dbReference type="ARBA" id="ARBA00023180"/>
    </source>
</evidence>
<dbReference type="Gene3D" id="1.10.575.10">
    <property type="entry name" value="P1 Nuclease"/>
    <property type="match status" value="1"/>
</dbReference>
<organism evidence="8 9">
    <name type="scientific">Aequorivita xiaoshiensis</name>
    <dbReference type="NCBI Taxonomy" id="2874476"/>
    <lineage>
        <taxon>Bacteria</taxon>
        <taxon>Pseudomonadati</taxon>
        <taxon>Bacteroidota</taxon>
        <taxon>Flavobacteriia</taxon>
        <taxon>Flavobacteriales</taxon>
        <taxon>Flavobacteriaceae</taxon>
        <taxon>Aequorivita</taxon>
    </lineage>
</organism>
<dbReference type="GO" id="GO:0003676">
    <property type="term" value="F:nucleic acid binding"/>
    <property type="evidence" value="ECO:0007669"/>
    <property type="project" value="InterPro"/>
</dbReference>
<feature type="signal peptide" evidence="7">
    <location>
        <begin position="1"/>
        <end position="20"/>
    </location>
</feature>
<evidence type="ECO:0000256" key="1">
    <source>
        <dbReference type="ARBA" id="ARBA00022722"/>
    </source>
</evidence>
<keyword evidence="7" id="KW-0732">Signal</keyword>
<keyword evidence="3" id="KW-0255">Endonuclease</keyword>
<dbReference type="Proteomes" id="UP001139462">
    <property type="component" value="Unassembled WGS sequence"/>
</dbReference>
<dbReference type="Pfam" id="PF02265">
    <property type="entry name" value="S1-P1_nuclease"/>
    <property type="match status" value="1"/>
</dbReference>
<dbReference type="CDD" id="cd11010">
    <property type="entry name" value="S1-P1_nuclease"/>
    <property type="match status" value="1"/>
</dbReference>
<keyword evidence="4" id="KW-0378">Hydrolase</keyword>
<sequence>MNKFIVITTFFLLCLSTAYASEDFGKTGHRAVGEIAQNHLSETAKEKIFKLLNGQSLALVSNHGDDIKSDRAYDSYGPWHYVSFPFGEKYDEHPKSESGDLIQAIETCIAVLKDDTSTKEDKVFHLKLLVHFIGDLHQPLHIGLAEDKGGNDFQVRWFKNGTNLHKVWDTKMIDSYKMSYTELASNIDVLNEEEIEAIKSGSVRDWMYESRELCEDIYANTEVGQKLSYGYMYKYMETVRFQLQKGGVRLAGLLNEIFG</sequence>
<evidence type="ECO:0000256" key="2">
    <source>
        <dbReference type="ARBA" id="ARBA00022723"/>
    </source>
</evidence>
<evidence type="ECO:0000256" key="3">
    <source>
        <dbReference type="ARBA" id="ARBA00022759"/>
    </source>
</evidence>
<evidence type="ECO:0000256" key="5">
    <source>
        <dbReference type="ARBA" id="ARBA00023157"/>
    </source>
</evidence>
<feature type="chain" id="PRO_5040775062" evidence="7">
    <location>
        <begin position="21"/>
        <end position="259"/>
    </location>
</feature>
<dbReference type="GO" id="GO:0046872">
    <property type="term" value="F:metal ion binding"/>
    <property type="evidence" value="ECO:0007669"/>
    <property type="project" value="UniProtKB-KW"/>
</dbReference>
<dbReference type="PANTHER" id="PTHR33146:SF26">
    <property type="entry name" value="ENDONUCLEASE 4"/>
    <property type="match status" value="1"/>
</dbReference>
<dbReference type="SUPFAM" id="SSF48537">
    <property type="entry name" value="Phospholipase C/P1 nuclease"/>
    <property type="match status" value="1"/>
</dbReference>
<evidence type="ECO:0000256" key="4">
    <source>
        <dbReference type="ARBA" id="ARBA00022801"/>
    </source>
</evidence>
<accession>A0A9X1U728</accession>
<evidence type="ECO:0000313" key="8">
    <source>
        <dbReference type="EMBL" id="MCG2431787.1"/>
    </source>
</evidence>
<dbReference type="PANTHER" id="PTHR33146">
    <property type="entry name" value="ENDONUCLEASE 4"/>
    <property type="match status" value="1"/>
</dbReference>
<keyword evidence="6" id="KW-0325">Glycoprotein</keyword>
<dbReference type="InterPro" id="IPR003154">
    <property type="entry name" value="S1/P1nuclease"/>
</dbReference>
<dbReference type="GO" id="GO:0004519">
    <property type="term" value="F:endonuclease activity"/>
    <property type="evidence" value="ECO:0007669"/>
    <property type="project" value="UniProtKB-KW"/>
</dbReference>
<comment type="caution">
    <text evidence="8">The sequence shown here is derived from an EMBL/GenBank/DDBJ whole genome shotgun (WGS) entry which is preliminary data.</text>
</comment>
<evidence type="ECO:0000313" key="9">
    <source>
        <dbReference type="Proteomes" id="UP001139462"/>
    </source>
</evidence>
<dbReference type="RefSeq" id="WP_237608867.1">
    <property type="nucleotide sequence ID" value="NZ_JAIRBB010000011.1"/>
</dbReference>
<keyword evidence="2" id="KW-0479">Metal-binding</keyword>
<proteinExistence type="predicted"/>
<dbReference type="AlphaFoldDB" id="A0A9X1U728"/>
<dbReference type="GO" id="GO:0006308">
    <property type="term" value="P:DNA catabolic process"/>
    <property type="evidence" value="ECO:0007669"/>
    <property type="project" value="InterPro"/>
</dbReference>